<keyword evidence="3 5" id="KW-1133">Transmembrane helix</keyword>
<feature type="transmembrane region" description="Helical" evidence="5">
    <location>
        <begin position="358"/>
        <end position="379"/>
    </location>
</feature>
<feature type="transmembrane region" description="Helical" evidence="5">
    <location>
        <begin position="50"/>
        <end position="69"/>
    </location>
</feature>
<feature type="transmembrane region" description="Helical" evidence="5">
    <location>
        <begin position="220"/>
        <end position="235"/>
    </location>
</feature>
<feature type="transmembrane region" description="Helical" evidence="5">
    <location>
        <begin position="241"/>
        <end position="258"/>
    </location>
</feature>
<protein>
    <submittedName>
        <fullName evidence="7">O-antigen ligase family protein</fullName>
    </submittedName>
</protein>
<dbReference type="InterPro" id="IPR007016">
    <property type="entry name" value="O-antigen_ligase-rel_domated"/>
</dbReference>
<comment type="subcellular location">
    <subcellularLocation>
        <location evidence="1">Membrane</location>
        <topology evidence="1">Multi-pass membrane protein</topology>
    </subcellularLocation>
</comment>
<dbReference type="PANTHER" id="PTHR37422:SF17">
    <property type="entry name" value="O-ANTIGEN LIGASE"/>
    <property type="match status" value="1"/>
</dbReference>
<dbReference type="GO" id="GO:0016874">
    <property type="term" value="F:ligase activity"/>
    <property type="evidence" value="ECO:0007669"/>
    <property type="project" value="UniProtKB-KW"/>
</dbReference>
<evidence type="ECO:0000259" key="6">
    <source>
        <dbReference type="Pfam" id="PF04932"/>
    </source>
</evidence>
<evidence type="ECO:0000313" key="7">
    <source>
        <dbReference type="EMBL" id="WOQ68797.1"/>
    </source>
</evidence>
<evidence type="ECO:0000256" key="4">
    <source>
        <dbReference type="ARBA" id="ARBA00023136"/>
    </source>
</evidence>
<feature type="transmembrane region" description="Helical" evidence="5">
    <location>
        <begin position="105"/>
        <end position="124"/>
    </location>
</feature>
<feature type="transmembrane region" description="Helical" evidence="5">
    <location>
        <begin position="136"/>
        <end position="155"/>
    </location>
</feature>
<dbReference type="Pfam" id="PF04932">
    <property type="entry name" value="Wzy_C"/>
    <property type="match status" value="1"/>
</dbReference>
<dbReference type="AlphaFoldDB" id="A0AAU0MEE5"/>
<reference evidence="7 8" key="1">
    <citation type="submission" date="2023-10" db="EMBL/GenBank/DDBJ databases">
        <title>Y20.</title>
        <authorList>
            <person name="Zhang G."/>
            <person name="Ding Y."/>
        </authorList>
    </citation>
    <scope>NUCLEOTIDE SEQUENCE [LARGE SCALE GENOMIC DNA]</scope>
    <source>
        <strain evidence="7 8">Y20</strain>
    </source>
</reference>
<dbReference type="GO" id="GO:0016020">
    <property type="term" value="C:membrane"/>
    <property type="evidence" value="ECO:0007669"/>
    <property type="project" value="UniProtKB-SubCell"/>
</dbReference>
<evidence type="ECO:0000256" key="5">
    <source>
        <dbReference type="SAM" id="Phobius"/>
    </source>
</evidence>
<keyword evidence="4 5" id="KW-0472">Membrane</keyword>
<keyword evidence="8" id="KW-1185">Reference proteome</keyword>
<gene>
    <name evidence="7" type="ORF">RYJ27_08745</name>
</gene>
<evidence type="ECO:0000313" key="8">
    <source>
        <dbReference type="Proteomes" id="UP001329313"/>
    </source>
</evidence>
<feature type="transmembrane region" description="Helical" evidence="5">
    <location>
        <begin position="81"/>
        <end position="99"/>
    </location>
</feature>
<organism evidence="7 8">
    <name type="scientific">Microbacterium limosum</name>
    <dbReference type="NCBI Taxonomy" id="3079935"/>
    <lineage>
        <taxon>Bacteria</taxon>
        <taxon>Bacillati</taxon>
        <taxon>Actinomycetota</taxon>
        <taxon>Actinomycetes</taxon>
        <taxon>Micrococcales</taxon>
        <taxon>Microbacteriaceae</taxon>
        <taxon>Microbacterium</taxon>
    </lineage>
</organism>
<sequence length="467" mass="51684">MAVHTRHPAGAPPSAPSRESTGHLLLRGYAVLLLFIALATSFWFNLLGAAGLGVLVGVTTIVSIVLWAVLRPPIVWRLLPWLPLTYVVWAAASVLWSAWPDATALTWALLAATTVQALFLASVLTWRELVAAISSALTWIVGLSLAFELWVSLVVHGPVLPNFLLWDGELVTELYWSRDNLFDGGRIQGIVGNAHLLAVACLLALIVYAIRIASSPQRRAWFIGWSVVSAFLLWRSSSGTVWLALAAVALVLATMLLMRTTRAPGERTKYYVAYAGLGILGGIVLWLWRDDLLEFLGKSSDLTGRGGIWQAVAERAAEHPWLGWGFSTPWLPWVPEFDGWIIVNDLTVFHAHNVWLDAWMQLGIVGVALLGLSYLAVIWRAWFFAIDRPRWDLRADRPYQALTLLPTLVMTVLLVQGLAESRPLGEWGWLFLVLFAHKLAQSPHVGEGPAEQSLAIERGEALRRMPR</sequence>
<feature type="domain" description="O-antigen ligase-related" evidence="6">
    <location>
        <begin position="227"/>
        <end position="370"/>
    </location>
</feature>
<dbReference type="PANTHER" id="PTHR37422">
    <property type="entry name" value="TEICHURONIC ACID BIOSYNTHESIS PROTEIN TUAE"/>
    <property type="match status" value="1"/>
</dbReference>
<feature type="transmembrane region" description="Helical" evidence="5">
    <location>
        <begin position="24"/>
        <end position="44"/>
    </location>
</feature>
<proteinExistence type="predicted"/>
<dbReference type="RefSeq" id="WP_330169938.1">
    <property type="nucleotide sequence ID" value="NZ_CP137080.1"/>
</dbReference>
<dbReference type="Proteomes" id="UP001329313">
    <property type="component" value="Chromosome"/>
</dbReference>
<evidence type="ECO:0000256" key="3">
    <source>
        <dbReference type="ARBA" id="ARBA00022989"/>
    </source>
</evidence>
<evidence type="ECO:0000256" key="1">
    <source>
        <dbReference type="ARBA" id="ARBA00004141"/>
    </source>
</evidence>
<evidence type="ECO:0000256" key="2">
    <source>
        <dbReference type="ARBA" id="ARBA00022692"/>
    </source>
</evidence>
<keyword evidence="2 5" id="KW-0812">Transmembrane</keyword>
<accession>A0AAU0MEE5</accession>
<name>A0AAU0MEE5_9MICO</name>
<keyword evidence="7" id="KW-0436">Ligase</keyword>
<feature type="transmembrane region" description="Helical" evidence="5">
    <location>
        <begin position="270"/>
        <end position="288"/>
    </location>
</feature>
<feature type="transmembrane region" description="Helical" evidence="5">
    <location>
        <begin position="187"/>
        <end position="208"/>
    </location>
</feature>
<dbReference type="KEGG" id="mliy:RYJ27_08745"/>
<dbReference type="EMBL" id="CP137080">
    <property type="protein sequence ID" value="WOQ68797.1"/>
    <property type="molecule type" value="Genomic_DNA"/>
</dbReference>
<dbReference type="InterPro" id="IPR051533">
    <property type="entry name" value="WaaL-like"/>
</dbReference>